<name>E6UDB6_RUMA7</name>
<accession>E6UDB6</accession>
<sequence length="135" mass="15450">MNYLKISNGKGSFRNKDGEYKEIDTITKEDILYLLDEATDSTSNFEMDEITDDSIKNEAHKIIYKSIYSKFSNLLNNKKQFLDECDGLYKDALQKYKPKEEVMTSNGSSSDNIAQVDVSSFKSKRITPSTYPTEV</sequence>
<dbReference type="OrthoDB" id="1099280at2"/>
<dbReference type="STRING" id="697329.Rumal_2316"/>
<evidence type="ECO:0000313" key="1">
    <source>
        <dbReference type="EMBL" id="ADU22799.1"/>
    </source>
</evidence>
<reference evidence="1 2" key="1">
    <citation type="journal article" date="2011" name="J. Bacteriol.">
        <title>Complete genome of the cellulolytic ruminal bacterium Ruminococcus albus 7.</title>
        <authorList>
            <person name="Suen G."/>
            <person name="Stevenson D.M."/>
            <person name="Bruce D.C."/>
            <person name="Chertkov O."/>
            <person name="Copeland A."/>
            <person name="Cheng J.F."/>
            <person name="Detter C."/>
            <person name="Detter J.C."/>
            <person name="Goodwin L.A."/>
            <person name="Han C.S."/>
            <person name="Hauser L.J."/>
            <person name="Ivanova N.N."/>
            <person name="Kyrpides N.C."/>
            <person name="Land M.L."/>
            <person name="Lapidus A."/>
            <person name="Lucas S."/>
            <person name="Ovchinnikova G."/>
            <person name="Pitluck S."/>
            <person name="Tapia R."/>
            <person name="Woyke T."/>
            <person name="Boyum J."/>
            <person name="Mead D."/>
            <person name="Weimer P.J."/>
        </authorList>
    </citation>
    <scope>NUCLEOTIDE SEQUENCE [LARGE SCALE GENOMIC DNA]</scope>
    <source>
        <strain evidence="2">ATCC 27210 / DSM 20455 / JCM 14654 / NCDO 2250 / 7</strain>
    </source>
</reference>
<dbReference type="HOGENOM" id="CLU_155904_0_0_9"/>
<dbReference type="Proteomes" id="UP000006919">
    <property type="component" value="Chromosome"/>
</dbReference>
<dbReference type="AlphaFoldDB" id="E6UDB6"/>
<dbReference type="eggNOG" id="ENOG5033HYZ">
    <property type="taxonomic scope" value="Bacteria"/>
</dbReference>
<dbReference type="RefSeq" id="WP_013498935.1">
    <property type="nucleotide sequence ID" value="NC_014833.1"/>
</dbReference>
<dbReference type="EMBL" id="CP002403">
    <property type="protein sequence ID" value="ADU22799.1"/>
    <property type="molecule type" value="Genomic_DNA"/>
</dbReference>
<evidence type="ECO:0000313" key="2">
    <source>
        <dbReference type="Proteomes" id="UP000006919"/>
    </source>
</evidence>
<proteinExistence type="predicted"/>
<protein>
    <submittedName>
        <fullName evidence="1">Uncharacterized protein</fullName>
    </submittedName>
</protein>
<gene>
    <name evidence="1" type="ordered locus">Rumal_2316</name>
</gene>
<organism evidence="1 2">
    <name type="scientific">Ruminococcus albus (strain ATCC 27210 / DSM 20455 / JCM 14654 / NCDO 2250 / 7)</name>
    <dbReference type="NCBI Taxonomy" id="697329"/>
    <lineage>
        <taxon>Bacteria</taxon>
        <taxon>Bacillati</taxon>
        <taxon>Bacillota</taxon>
        <taxon>Clostridia</taxon>
        <taxon>Eubacteriales</taxon>
        <taxon>Oscillospiraceae</taxon>
        <taxon>Ruminococcus</taxon>
    </lineage>
</organism>
<dbReference type="KEGG" id="ral:Rumal_2316"/>